<protein>
    <submittedName>
        <fullName evidence="2">Uncharacterized protein</fullName>
    </submittedName>
</protein>
<reference evidence="2 3" key="2">
    <citation type="journal article" date="2007" name="PLoS Biol.">
        <title>Principles of genome evolution in the Drosophila melanogaster species group.</title>
        <authorList>
            <person name="Ranz J.M."/>
            <person name="Maurin D."/>
            <person name="Chan Y.S."/>
            <person name="von Grotthuss M."/>
            <person name="Hillier L.W."/>
            <person name="Roote J."/>
            <person name="Ashburner M."/>
            <person name="Bergman C.M."/>
        </authorList>
    </citation>
    <scope>NUCLEOTIDE SEQUENCE [LARGE SCALE GENOMIC DNA]</scope>
    <source>
        <strain evidence="3">Tai18E2 / Tucson 14021-0261.01</strain>
    </source>
</reference>
<evidence type="ECO:0000313" key="2">
    <source>
        <dbReference type="EMBL" id="EDW89759.1"/>
    </source>
</evidence>
<keyword evidence="1" id="KW-0812">Transmembrane</keyword>
<dbReference type="Proteomes" id="UP000002282">
    <property type="component" value="Chromosome 2L"/>
</dbReference>
<name>B4NYC3_DROYA</name>
<keyword evidence="1" id="KW-1133">Transmembrane helix</keyword>
<keyword evidence="1" id="KW-0472">Membrane</keyword>
<evidence type="ECO:0000256" key="1">
    <source>
        <dbReference type="SAM" id="Phobius"/>
    </source>
</evidence>
<dbReference type="PhylomeDB" id="B4NYC3"/>
<dbReference type="KEGG" id="dya:Dyak_GE20946"/>
<dbReference type="HOGENOM" id="CLU_1908836_0_0_1"/>
<feature type="transmembrane region" description="Helical" evidence="1">
    <location>
        <begin position="7"/>
        <end position="27"/>
    </location>
</feature>
<gene>
    <name evidence="2" type="primary">Dyak\GE20946</name>
    <name evidence="2" type="synonym">dyak_GLEANR_475</name>
    <name evidence="2" type="synonym">GE20946</name>
    <name evidence="2" type="ORF">Dyak_GE20946</name>
</gene>
<organism evidence="2 3">
    <name type="scientific">Drosophila yakuba</name>
    <name type="common">Fruit fly</name>
    <dbReference type="NCBI Taxonomy" id="7245"/>
    <lineage>
        <taxon>Eukaryota</taxon>
        <taxon>Metazoa</taxon>
        <taxon>Ecdysozoa</taxon>
        <taxon>Arthropoda</taxon>
        <taxon>Hexapoda</taxon>
        <taxon>Insecta</taxon>
        <taxon>Pterygota</taxon>
        <taxon>Neoptera</taxon>
        <taxon>Endopterygota</taxon>
        <taxon>Diptera</taxon>
        <taxon>Brachycera</taxon>
        <taxon>Muscomorpha</taxon>
        <taxon>Ephydroidea</taxon>
        <taxon>Drosophilidae</taxon>
        <taxon>Drosophila</taxon>
        <taxon>Sophophora</taxon>
    </lineage>
</organism>
<dbReference type="OMA" id="IVEMICH"/>
<accession>B4NYC3</accession>
<dbReference type="AlphaFoldDB" id="B4NYC3"/>
<evidence type="ECO:0000313" key="3">
    <source>
        <dbReference type="Proteomes" id="UP000002282"/>
    </source>
</evidence>
<feature type="transmembrane region" description="Helical" evidence="1">
    <location>
        <begin position="47"/>
        <end position="68"/>
    </location>
</feature>
<reference evidence="2 3" key="1">
    <citation type="journal article" date="2007" name="Nature">
        <title>Evolution of genes and genomes on the Drosophila phylogeny.</title>
        <authorList>
            <consortium name="Drosophila 12 Genomes Consortium"/>
            <person name="Clark A.G."/>
            <person name="Eisen M.B."/>
            <person name="Smith D.R."/>
            <person name="Bergman C.M."/>
            <person name="Oliver B."/>
            <person name="Markow T.A."/>
            <person name="Kaufman T.C."/>
            <person name="Kellis M."/>
            <person name="Gelbart W."/>
            <person name="Iyer V.N."/>
            <person name="Pollard D.A."/>
            <person name="Sackton T.B."/>
            <person name="Larracuente A.M."/>
            <person name="Singh N.D."/>
            <person name="Abad J.P."/>
            <person name="Abt D.N."/>
            <person name="Adryan B."/>
            <person name="Aguade M."/>
            <person name="Akashi H."/>
            <person name="Anderson W.W."/>
            <person name="Aquadro C.F."/>
            <person name="Ardell D.H."/>
            <person name="Arguello R."/>
            <person name="Artieri C.G."/>
            <person name="Barbash D.A."/>
            <person name="Barker D."/>
            <person name="Barsanti P."/>
            <person name="Batterham P."/>
            <person name="Batzoglou S."/>
            <person name="Begun D."/>
            <person name="Bhutkar A."/>
            <person name="Blanco E."/>
            <person name="Bosak S.A."/>
            <person name="Bradley R.K."/>
            <person name="Brand A.D."/>
            <person name="Brent M.R."/>
            <person name="Brooks A.N."/>
            <person name="Brown R.H."/>
            <person name="Butlin R.K."/>
            <person name="Caggese C."/>
            <person name="Calvi B.R."/>
            <person name="Bernardo de Carvalho A."/>
            <person name="Caspi A."/>
            <person name="Castrezana S."/>
            <person name="Celniker S.E."/>
            <person name="Chang J.L."/>
            <person name="Chapple C."/>
            <person name="Chatterji S."/>
            <person name="Chinwalla A."/>
            <person name="Civetta A."/>
            <person name="Clifton S.W."/>
            <person name="Comeron J.M."/>
            <person name="Costello J.C."/>
            <person name="Coyne J.A."/>
            <person name="Daub J."/>
            <person name="David R.G."/>
            <person name="Delcher A.L."/>
            <person name="Delehaunty K."/>
            <person name="Do C.B."/>
            <person name="Ebling H."/>
            <person name="Edwards K."/>
            <person name="Eickbush T."/>
            <person name="Evans J.D."/>
            <person name="Filipski A."/>
            <person name="Findeiss S."/>
            <person name="Freyhult E."/>
            <person name="Fulton L."/>
            <person name="Fulton R."/>
            <person name="Garcia A.C."/>
            <person name="Gardiner A."/>
            <person name="Garfield D.A."/>
            <person name="Garvin B.E."/>
            <person name="Gibson G."/>
            <person name="Gilbert D."/>
            <person name="Gnerre S."/>
            <person name="Godfrey J."/>
            <person name="Good R."/>
            <person name="Gotea V."/>
            <person name="Gravely B."/>
            <person name="Greenberg A.J."/>
            <person name="Griffiths-Jones S."/>
            <person name="Gross S."/>
            <person name="Guigo R."/>
            <person name="Gustafson E.A."/>
            <person name="Haerty W."/>
            <person name="Hahn M.W."/>
            <person name="Halligan D.L."/>
            <person name="Halpern A.L."/>
            <person name="Halter G.M."/>
            <person name="Han M.V."/>
            <person name="Heger A."/>
            <person name="Hillier L."/>
            <person name="Hinrichs A.S."/>
            <person name="Holmes I."/>
            <person name="Hoskins R.A."/>
            <person name="Hubisz M.J."/>
            <person name="Hultmark D."/>
            <person name="Huntley M.A."/>
            <person name="Jaffe D.B."/>
            <person name="Jagadeeshan S."/>
            <person name="Jeck W.R."/>
            <person name="Johnson J."/>
            <person name="Jones C.D."/>
            <person name="Jordan W.C."/>
            <person name="Karpen G.H."/>
            <person name="Kataoka E."/>
            <person name="Keightley P.D."/>
            <person name="Kheradpour P."/>
            <person name="Kirkness E.F."/>
            <person name="Koerich L.B."/>
            <person name="Kristiansen K."/>
            <person name="Kudrna D."/>
            <person name="Kulathinal R.J."/>
            <person name="Kumar S."/>
            <person name="Kwok R."/>
            <person name="Lander E."/>
            <person name="Langley C.H."/>
            <person name="Lapoint R."/>
            <person name="Lazzaro B.P."/>
            <person name="Lee S.J."/>
            <person name="Levesque L."/>
            <person name="Li R."/>
            <person name="Lin C.F."/>
            <person name="Lin M.F."/>
            <person name="Lindblad-Toh K."/>
            <person name="Llopart A."/>
            <person name="Long M."/>
            <person name="Low L."/>
            <person name="Lozovsky E."/>
            <person name="Lu J."/>
            <person name="Luo M."/>
            <person name="Machado C.A."/>
            <person name="Makalowski W."/>
            <person name="Marzo M."/>
            <person name="Matsuda M."/>
            <person name="Matzkin L."/>
            <person name="McAllister B."/>
            <person name="McBride C.S."/>
            <person name="McKernan B."/>
            <person name="McKernan K."/>
            <person name="Mendez-Lago M."/>
            <person name="Minx P."/>
            <person name="Mollenhauer M.U."/>
            <person name="Montooth K."/>
            <person name="Mount S.M."/>
            <person name="Mu X."/>
            <person name="Myers E."/>
            <person name="Negre B."/>
            <person name="Newfeld S."/>
            <person name="Nielsen R."/>
            <person name="Noor M.A."/>
            <person name="O'Grady P."/>
            <person name="Pachter L."/>
            <person name="Papaceit M."/>
            <person name="Parisi M.J."/>
            <person name="Parisi M."/>
            <person name="Parts L."/>
            <person name="Pedersen J.S."/>
            <person name="Pesole G."/>
            <person name="Phillippy A.M."/>
            <person name="Ponting C.P."/>
            <person name="Pop M."/>
            <person name="Porcelli D."/>
            <person name="Powell J.R."/>
            <person name="Prohaska S."/>
            <person name="Pruitt K."/>
            <person name="Puig M."/>
            <person name="Quesneville H."/>
            <person name="Ram K.R."/>
            <person name="Rand D."/>
            <person name="Rasmussen M.D."/>
            <person name="Reed L.K."/>
            <person name="Reenan R."/>
            <person name="Reily A."/>
            <person name="Remington K.A."/>
            <person name="Rieger T.T."/>
            <person name="Ritchie M.G."/>
            <person name="Robin C."/>
            <person name="Rogers Y.H."/>
            <person name="Rohde C."/>
            <person name="Rozas J."/>
            <person name="Rubenfield M.J."/>
            <person name="Ruiz A."/>
            <person name="Russo S."/>
            <person name="Salzberg S.L."/>
            <person name="Sanchez-Gracia A."/>
            <person name="Saranga D.J."/>
            <person name="Sato H."/>
            <person name="Schaeffer S.W."/>
            <person name="Schatz M.C."/>
            <person name="Schlenke T."/>
            <person name="Schwartz R."/>
            <person name="Segarra C."/>
            <person name="Singh R.S."/>
            <person name="Sirot L."/>
            <person name="Sirota M."/>
            <person name="Sisneros N.B."/>
            <person name="Smith C.D."/>
            <person name="Smith T.F."/>
            <person name="Spieth J."/>
            <person name="Stage D.E."/>
            <person name="Stark A."/>
            <person name="Stephan W."/>
            <person name="Strausberg R.L."/>
            <person name="Strempel S."/>
            <person name="Sturgill D."/>
            <person name="Sutton G."/>
            <person name="Sutton G.G."/>
            <person name="Tao W."/>
            <person name="Teichmann S."/>
            <person name="Tobari Y.N."/>
            <person name="Tomimura Y."/>
            <person name="Tsolas J.M."/>
            <person name="Valente V.L."/>
            <person name="Venter E."/>
            <person name="Venter J.C."/>
            <person name="Vicario S."/>
            <person name="Vieira F.G."/>
            <person name="Vilella A.J."/>
            <person name="Villasante A."/>
            <person name="Walenz B."/>
            <person name="Wang J."/>
            <person name="Wasserman M."/>
            <person name="Watts T."/>
            <person name="Wilson D."/>
            <person name="Wilson R.K."/>
            <person name="Wing R.A."/>
            <person name="Wolfner M.F."/>
            <person name="Wong A."/>
            <person name="Wong G.K."/>
            <person name="Wu C.I."/>
            <person name="Wu G."/>
            <person name="Yamamoto D."/>
            <person name="Yang H.P."/>
            <person name="Yang S.P."/>
            <person name="Yorke J.A."/>
            <person name="Yoshida K."/>
            <person name="Zdobnov E."/>
            <person name="Zhang P."/>
            <person name="Zhang Y."/>
            <person name="Zimin A.V."/>
            <person name="Baldwin J."/>
            <person name="Abdouelleil A."/>
            <person name="Abdulkadir J."/>
            <person name="Abebe A."/>
            <person name="Abera B."/>
            <person name="Abreu J."/>
            <person name="Acer S.C."/>
            <person name="Aftuck L."/>
            <person name="Alexander A."/>
            <person name="An P."/>
            <person name="Anderson E."/>
            <person name="Anderson S."/>
            <person name="Arachi H."/>
            <person name="Azer M."/>
            <person name="Bachantsang P."/>
            <person name="Barry A."/>
            <person name="Bayul T."/>
            <person name="Berlin A."/>
            <person name="Bessette D."/>
            <person name="Bloom T."/>
            <person name="Blye J."/>
            <person name="Boguslavskiy L."/>
            <person name="Bonnet C."/>
            <person name="Boukhgalter B."/>
            <person name="Bourzgui I."/>
            <person name="Brown A."/>
            <person name="Cahill P."/>
            <person name="Channer S."/>
            <person name="Cheshatsang Y."/>
            <person name="Chuda L."/>
            <person name="Citroen M."/>
            <person name="Collymore A."/>
            <person name="Cooke P."/>
            <person name="Costello M."/>
            <person name="D'Aco K."/>
            <person name="Daza R."/>
            <person name="De Haan G."/>
            <person name="DeGray S."/>
            <person name="DeMaso C."/>
            <person name="Dhargay N."/>
            <person name="Dooley K."/>
            <person name="Dooley E."/>
            <person name="Doricent M."/>
            <person name="Dorje P."/>
            <person name="Dorjee K."/>
            <person name="Dupes A."/>
            <person name="Elong R."/>
            <person name="Falk J."/>
            <person name="Farina A."/>
            <person name="Faro S."/>
            <person name="Ferguson D."/>
            <person name="Fisher S."/>
            <person name="Foley C.D."/>
            <person name="Franke A."/>
            <person name="Friedrich D."/>
            <person name="Gadbois L."/>
            <person name="Gearin G."/>
            <person name="Gearin C.R."/>
            <person name="Giannoukos G."/>
            <person name="Goode T."/>
            <person name="Graham J."/>
            <person name="Grandbois E."/>
            <person name="Grewal S."/>
            <person name="Gyaltsen K."/>
            <person name="Hafez N."/>
            <person name="Hagos B."/>
            <person name="Hall J."/>
            <person name="Henson C."/>
            <person name="Hollinger A."/>
            <person name="Honan T."/>
            <person name="Huard M.D."/>
            <person name="Hughes L."/>
            <person name="Hurhula B."/>
            <person name="Husby M.E."/>
            <person name="Kamat A."/>
            <person name="Kanga B."/>
            <person name="Kashin S."/>
            <person name="Khazanovich D."/>
            <person name="Kisner P."/>
            <person name="Lance K."/>
            <person name="Lara M."/>
            <person name="Lee W."/>
            <person name="Lennon N."/>
            <person name="Letendre F."/>
            <person name="LeVine R."/>
            <person name="Lipovsky A."/>
            <person name="Liu X."/>
            <person name="Liu J."/>
            <person name="Liu S."/>
            <person name="Lokyitsang T."/>
            <person name="Lokyitsang Y."/>
            <person name="Lubonja R."/>
            <person name="Lui A."/>
            <person name="MacDonald P."/>
            <person name="Magnisalis V."/>
            <person name="Maru K."/>
            <person name="Matthews C."/>
            <person name="McCusker W."/>
            <person name="McDonough S."/>
            <person name="Mehta T."/>
            <person name="Meldrim J."/>
            <person name="Meneus L."/>
            <person name="Mihai O."/>
            <person name="Mihalev A."/>
            <person name="Mihova T."/>
            <person name="Mittelman R."/>
            <person name="Mlenga V."/>
            <person name="Montmayeur A."/>
            <person name="Mulrain L."/>
            <person name="Navidi A."/>
            <person name="Naylor J."/>
            <person name="Negash T."/>
            <person name="Nguyen T."/>
            <person name="Nguyen N."/>
            <person name="Nicol R."/>
            <person name="Norbu C."/>
            <person name="Norbu N."/>
            <person name="Novod N."/>
            <person name="O'Neill B."/>
            <person name="Osman S."/>
            <person name="Markiewicz E."/>
            <person name="Oyono O.L."/>
            <person name="Patti C."/>
            <person name="Phunkhang P."/>
            <person name="Pierre F."/>
            <person name="Priest M."/>
            <person name="Raghuraman S."/>
            <person name="Rege F."/>
            <person name="Reyes R."/>
            <person name="Rise C."/>
            <person name="Rogov P."/>
            <person name="Ross K."/>
            <person name="Ryan E."/>
            <person name="Settipalli S."/>
            <person name="Shea T."/>
            <person name="Sherpa N."/>
            <person name="Shi L."/>
            <person name="Shih D."/>
            <person name="Sparrow T."/>
            <person name="Spaulding J."/>
            <person name="Stalker J."/>
            <person name="Stange-Thomann N."/>
            <person name="Stavropoulos S."/>
            <person name="Stone C."/>
            <person name="Strader C."/>
            <person name="Tesfaye S."/>
            <person name="Thomson T."/>
            <person name="Thoulutsang Y."/>
            <person name="Thoulutsang D."/>
            <person name="Topham K."/>
            <person name="Topping I."/>
            <person name="Tsamla T."/>
            <person name="Vassiliev H."/>
            <person name="Vo A."/>
            <person name="Wangchuk T."/>
            <person name="Wangdi T."/>
            <person name="Weiand M."/>
            <person name="Wilkinson J."/>
            <person name="Wilson A."/>
            <person name="Yadav S."/>
            <person name="Young G."/>
            <person name="Yu Q."/>
            <person name="Zembek L."/>
            <person name="Zhong D."/>
            <person name="Zimmer A."/>
            <person name="Zwirko Z."/>
            <person name="Jaffe D.B."/>
            <person name="Alvarez P."/>
            <person name="Brockman W."/>
            <person name="Butler J."/>
            <person name="Chin C."/>
            <person name="Gnerre S."/>
            <person name="Grabherr M."/>
            <person name="Kleber M."/>
            <person name="Mauceli E."/>
            <person name="MacCallum I."/>
        </authorList>
    </citation>
    <scope>NUCLEOTIDE SEQUENCE [LARGE SCALE GENOMIC DNA]</scope>
    <source>
        <strain evidence="3">Tai18E2 / Tucson 14021-0261.01</strain>
    </source>
</reference>
<dbReference type="GO" id="GO:0048515">
    <property type="term" value="P:spermatid differentiation"/>
    <property type="evidence" value="ECO:0007669"/>
    <property type="project" value="EnsemblMetazoa"/>
</dbReference>
<proteinExistence type="predicted"/>
<keyword evidence="3" id="KW-1185">Reference proteome</keyword>
<dbReference type="EMBL" id="CM000157">
    <property type="protein sequence ID" value="EDW89759.1"/>
    <property type="molecule type" value="Genomic_DNA"/>
</dbReference>
<feature type="transmembrane region" description="Helical" evidence="1">
    <location>
        <begin position="109"/>
        <end position="129"/>
    </location>
</feature>
<sequence>MPLIKKFCYCFSLRSGALTIAYVGLTIDVLDSVATIYTESQYCGDILLLWIISTVWNIISEMVLLTALHRDNPHLLPVHLVTCLCGLILEMTNHMWIASLGITDYILMSYAFFLIAYVAADVVVVLSYYQSEI</sequence>
<dbReference type="OrthoDB" id="7828669at2759"/>
<feature type="transmembrane region" description="Helical" evidence="1">
    <location>
        <begin position="75"/>
        <end position="97"/>
    </location>
</feature>